<evidence type="ECO:0000259" key="2">
    <source>
        <dbReference type="Pfam" id="PF00326"/>
    </source>
</evidence>
<evidence type="ECO:0000313" key="4">
    <source>
        <dbReference type="EMBL" id="CEL70596.1"/>
    </source>
</evidence>
<feature type="region of interest" description="Disordered" evidence="1">
    <location>
        <begin position="943"/>
        <end position="967"/>
    </location>
</feature>
<dbReference type="EMBL" id="LN714487">
    <property type="protein sequence ID" value="CEL70596.1"/>
    <property type="molecule type" value="Genomic_DNA"/>
</dbReference>
<dbReference type="GO" id="GO:0006508">
    <property type="term" value="P:proteolysis"/>
    <property type="evidence" value="ECO:0007669"/>
    <property type="project" value="InterPro"/>
</dbReference>
<feature type="compositionally biased region" description="Basic and acidic residues" evidence="1">
    <location>
        <begin position="730"/>
        <end position="743"/>
    </location>
</feature>
<accession>A0A0F7UNI6</accession>
<feature type="region of interest" description="Disordered" evidence="1">
    <location>
        <begin position="664"/>
        <end position="818"/>
    </location>
</feature>
<feature type="compositionally biased region" description="Basic and acidic residues" evidence="1">
    <location>
        <begin position="1232"/>
        <end position="1250"/>
    </location>
</feature>
<feature type="region of interest" description="Disordered" evidence="1">
    <location>
        <begin position="1596"/>
        <end position="1665"/>
    </location>
</feature>
<dbReference type="InterPro" id="IPR050278">
    <property type="entry name" value="Serine_Prot_S9B/DPPIV"/>
</dbReference>
<feature type="region of interest" description="Disordered" evidence="1">
    <location>
        <begin position="1875"/>
        <end position="1950"/>
    </location>
</feature>
<dbReference type="GO" id="GO:0008236">
    <property type="term" value="F:serine-type peptidase activity"/>
    <property type="evidence" value="ECO:0007669"/>
    <property type="project" value="InterPro"/>
</dbReference>
<feature type="region of interest" description="Disordered" evidence="1">
    <location>
        <begin position="478"/>
        <end position="510"/>
    </location>
</feature>
<evidence type="ECO:0000259" key="3">
    <source>
        <dbReference type="Pfam" id="PF00930"/>
    </source>
</evidence>
<feature type="compositionally biased region" description="Basic and acidic residues" evidence="1">
    <location>
        <begin position="786"/>
        <end position="816"/>
    </location>
</feature>
<dbReference type="Pfam" id="PF00930">
    <property type="entry name" value="DPPIV_N"/>
    <property type="match status" value="1"/>
</dbReference>
<feature type="compositionally biased region" description="Basic and acidic residues" evidence="1">
    <location>
        <begin position="1691"/>
        <end position="1712"/>
    </location>
</feature>
<feature type="domain" description="Peptidase S9 prolyl oligopeptidase catalytic" evidence="2">
    <location>
        <begin position="1504"/>
        <end position="1557"/>
    </location>
</feature>
<dbReference type="Gene3D" id="3.40.50.1820">
    <property type="entry name" value="alpha/beta hydrolase"/>
    <property type="match status" value="2"/>
</dbReference>
<dbReference type="InterPro" id="IPR002469">
    <property type="entry name" value="Peptidase_S9B_N"/>
</dbReference>
<feature type="region of interest" description="Disordered" evidence="1">
    <location>
        <begin position="557"/>
        <end position="588"/>
    </location>
</feature>
<feature type="domain" description="Dipeptidylpeptidase IV N-terminal" evidence="3">
    <location>
        <begin position="595"/>
        <end position="653"/>
    </location>
</feature>
<feature type="region of interest" description="Disordered" evidence="1">
    <location>
        <begin position="1031"/>
        <end position="1053"/>
    </location>
</feature>
<dbReference type="InterPro" id="IPR001375">
    <property type="entry name" value="Peptidase_S9_cat"/>
</dbReference>
<dbReference type="Pfam" id="PF00326">
    <property type="entry name" value="Peptidase_S9"/>
    <property type="match status" value="2"/>
</dbReference>
<feature type="region of interest" description="Disordered" evidence="1">
    <location>
        <begin position="219"/>
        <end position="316"/>
    </location>
</feature>
<reference evidence="4" key="1">
    <citation type="journal article" date="2015" name="PLoS ONE">
        <title>Comprehensive Evaluation of Toxoplasma gondii VEG and Neospora caninum LIV Genomes with Tachyzoite Stage Transcriptome and Proteome Defines Novel Transcript Features.</title>
        <authorList>
            <person name="Ramaprasad A."/>
            <person name="Mourier T."/>
            <person name="Naeem R."/>
            <person name="Malas T.B."/>
            <person name="Moussa E."/>
            <person name="Panigrahi A."/>
            <person name="Vermont S.J."/>
            <person name="Otto T.D."/>
            <person name="Wastling J."/>
            <person name="Pain A."/>
        </authorList>
    </citation>
    <scope>NUCLEOTIDE SEQUENCE</scope>
    <source>
        <strain evidence="4">Liverpool</strain>
    </source>
</reference>
<feature type="compositionally biased region" description="Basic and acidic residues" evidence="1">
    <location>
        <begin position="1628"/>
        <end position="1637"/>
    </location>
</feature>
<dbReference type="SUPFAM" id="SSF53474">
    <property type="entry name" value="alpha/beta-Hydrolases"/>
    <property type="match status" value="2"/>
</dbReference>
<protein>
    <submittedName>
        <fullName evidence="4">Dipeptidyl peptidase IV domain-containing protein, putative</fullName>
    </submittedName>
</protein>
<feature type="compositionally biased region" description="Polar residues" evidence="1">
    <location>
        <begin position="228"/>
        <end position="250"/>
    </location>
</feature>
<dbReference type="PANTHER" id="PTHR11731:SF193">
    <property type="entry name" value="DIPEPTIDYL PEPTIDASE 9"/>
    <property type="match status" value="1"/>
</dbReference>
<dbReference type="InterPro" id="IPR029058">
    <property type="entry name" value="AB_hydrolase_fold"/>
</dbReference>
<feature type="domain" description="Peptidase S9 prolyl oligopeptidase catalytic" evidence="2">
    <location>
        <begin position="1729"/>
        <end position="1868"/>
    </location>
</feature>
<gene>
    <name evidence="4" type="ORF">BN1204_062780</name>
</gene>
<feature type="compositionally biased region" description="Polar residues" evidence="1">
    <location>
        <begin position="569"/>
        <end position="579"/>
    </location>
</feature>
<sequence length="1950" mass="210716">MDDRQTDSFWAFTGEGGCSSAIDSFAFGVNGADIDRLESLSEGVSAPGLSQNCDKFPSDSALCVWISWLDCAERGYKRLYGAPVRIPCANLISRFAKHVSSTTVTKDAGILATADAASLPSPSHSMRLPLDLQWKAKSPIFPLPIEYTQADAPPAYPCSRPVSALALSTTPPRFEPASPDVFYFNNGGCLLVHPDDLHPHSMELYRQAEIAWSSAQRMNAEGGAGGCSSPTGSGNEADSHTNSAESSVPGRQSQQSRSREDQFTSEARSGPVPGECKGNAKHSAASGRADVCGTGGGVTAPTAGGSQREKRPPKQSLEEELLNERQRRRCLGISRYVWSKQGKMIMLSNSSGVWIYDGCSAIESLLAKEAPRTLPLPYPCSASSSLDVGTKPGAVSATGHTGKKSAPASSNVATFFATNRLSPAAYMVPATDSGSGRSGGVSGPSPAKTETSLVETTFRELDGRLDAEAMVSALDEHFSNRNPPSFARNQSSSTDPASRPRVAIHPSGRSHAFGTARLLVPRKKEGGRSILDCTFSPDATRVAFVHESDIHVVALPQTSENKRLPEGDTVQTGPATSDEVSGAKGSRGQALNDGLCMLTTSGRSGKVVNGLAEYVAQEEMYRTRGYWWSPCGDFIAFCRFTEDHIKPLCLQRVRLPQYQACEASDRGTVPAGVAAEARKEQTEASPGQSAGRKQVPSSENEQGSAETQLSHAETAEDAEMAGEGVQGENALKKGTERVGDRRRGGAAGVGSALGEEANGGVRQSEEEEWSEDELSSRGCEAPGAVGEERNGHSRPGEKAKAQDKTSIRDGKQKHSEEPEDLLVQEEHHFPFAGMENVRIRVGILQVPSASELRRAAACAVSGEAQESSSQTSLASCDERVANGDSSTLSVCRLSSASLPGYSLDHPLEACERCTACCACVSATGNPASSQLCSSPSLPAARAEDHASAGSLQRRSNASSSPCPSLACSHRRGTRERFIDLPVHDWNKDFYVARAQWISIAEWSDLVALKLLTREEVEIMQAGIRRRERERNEAANAAGYDEARGRGPSGEDAAGLDCSQVSPPPVLLLQLQDRLQQELRICAALPWLPSDFLETPRAKPEDEKLRCVVCFTERSHYWINLHDDLHQLGKSLWYLWTAERKTMNELYLQNLALPGLSFRVCACAPRVRLLSVLAPPTSPLFSSSGHRYVLFSANLQSEASPASASVCLARLPKDSELRALQLWCRKCGHESEGQAEKRSGDGAMEPEDHGKAGRKRGKFWGQRGTWKIEIRDLLQPWAFVTNPTVEGTHSFVVSEKAPLVVHQHHARLSPRQIWIRYIPDWDAVLRHAHVSPASPGAQLHYSLAAAVSRGRAVFGEQLELFPDKTEKSGRAQAEQSCAETGTGEKTKETCAKEGHEREQRLSPQEADLQLLKGCEHLSYAYGDTAAAGQVLYEFQQVQRVYLRVVRSLVPPVPFELENEGEKLFGCYYRPNVEVHGPGPYRAVVSLYGGPTLQFVPDAFDLLTDMRAQALAKLGLIVVKVDNRGSYGRSIAFEKAAIHRRLGVAELSDQRAAVMHLYRVGLVALHADEAARVSHVSPSGLASEPCAVPGCALDTAAEPKETQQARAHALRQKRGREAAAPQGNAGARGKAGEAEERDASQCTVAASERGGVERASPRGRKRAKTEGILGLDCNAERTPAEVPFDEVAETGQENERDGRSEKAAEGLEREARKRSADIGAIGGDSLVKYGVGIYGISYGGYLAAMAHFTHPDFFTCCWSAAPVTAWELYSTHYTERYLSLPRLNSEGYKQSSVLNHVKFLEPQTNRLKLLHGYLDENVHMQHSLILLDKMIRHQLPADFVCLPQSRHGPSIPTERRFFVQKLHLFFAKHLLPAHLRPQWPRQQRRSASRVSTNAPSLPGASGLDSESAPRAAPALGVLGDRGASVAKKTGGQKGAGKGGQREAAAYADGTVA</sequence>
<dbReference type="SUPFAM" id="SSF82171">
    <property type="entry name" value="DPP6 N-terminal domain-like"/>
    <property type="match status" value="1"/>
</dbReference>
<feature type="compositionally biased region" description="Low complexity" evidence="1">
    <location>
        <begin position="955"/>
        <end position="967"/>
    </location>
</feature>
<dbReference type="GO" id="GO:0008239">
    <property type="term" value="F:dipeptidyl-peptidase activity"/>
    <property type="evidence" value="ECO:0007669"/>
    <property type="project" value="TreeGrafter"/>
</dbReference>
<dbReference type="Gene3D" id="2.140.10.30">
    <property type="entry name" value="Dipeptidylpeptidase IV, N-terminal domain"/>
    <property type="match status" value="1"/>
</dbReference>
<dbReference type="PANTHER" id="PTHR11731">
    <property type="entry name" value="PROTEASE FAMILY S9B,C DIPEPTIDYL-PEPTIDASE IV-RELATED"/>
    <property type="match status" value="1"/>
</dbReference>
<feature type="region of interest" description="Disordered" evidence="1">
    <location>
        <begin position="432"/>
        <end position="451"/>
    </location>
</feature>
<feature type="region of interest" description="Disordered" evidence="1">
    <location>
        <begin position="1685"/>
        <end position="1712"/>
    </location>
</feature>
<name>A0A0F7UNI6_NEOCL</name>
<proteinExistence type="predicted"/>
<evidence type="ECO:0000256" key="1">
    <source>
        <dbReference type="SAM" id="MobiDB-lite"/>
    </source>
</evidence>
<feature type="region of interest" description="Disordered" evidence="1">
    <location>
        <begin position="1232"/>
        <end position="1256"/>
    </location>
</feature>
<organism evidence="4">
    <name type="scientific">Neospora caninum (strain Liverpool)</name>
    <dbReference type="NCBI Taxonomy" id="572307"/>
    <lineage>
        <taxon>Eukaryota</taxon>
        <taxon>Sar</taxon>
        <taxon>Alveolata</taxon>
        <taxon>Apicomplexa</taxon>
        <taxon>Conoidasida</taxon>
        <taxon>Coccidia</taxon>
        <taxon>Eucoccidiorida</taxon>
        <taxon>Eimeriorina</taxon>
        <taxon>Sarcocystidae</taxon>
        <taxon>Neospora</taxon>
    </lineage>
</organism>
<feature type="compositionally biased region" description="Polar residues" evidence="1">
    <location>
        <begin position="480"/>
        <end position="496"/>
    </location>
</feature>
<feature type="compositionally biased region" description="Polar residues" evidence="1">
    <location>
        <begin position="695"/>
        <end position="711"/>
    </location>
</feature>